<sequence length="169" mass="18430">MSITAMQMPLAQPVAGRPVLRMLPELRDEQADVVVPGRRPLNLDEVRAEADLVARRACRTVGVRGTWGTSRWRATEDPETVVSTFQIRVAGKAPCADVAQSIAGRLATNGWTSRVKAMTPIVRIDAERDGFRLRLVATGGTVTVRVTGRPITVGEKLAQRVLDGVFEED</sequence>
<dbReference type="Proteomes" id="UP000245166">
    <property type="component" value="Unassembled WGS sequence"/>
</dbReference>
<proteinExistence type="predicted"/>
<comment type="caution">
    <text evidence="1">The sequence shown here is derived from an EMBL/GenBank/DDBJ whole genome shotgun (WGS) entry which is preliminary data.</text>
</comment>
<dbReference type="RefSeq" id="WP_109229075.1">
    <property type="nucleotide sequence ID" value="NZ_PYHR01000002.1"/>
</dbReference>
<reference evidence="1 2" key="1">
    <citation type="submission" date="2018-03" db="EMBL/GenBank/DDBJ databases">
        <title>Genome assembly of novel Miniimonas species PCH200.</title>
        <authorList>
            <person name="Thakur V."/>
            <person name="Kumar V."/>
            <person name="Singh D."/>
        </authorList>
    </citation>
    <scope>NUCLEOTIDE SEQUENCE [LARGE SCALE GENOMIC DNA]</scope>
    <source>
        <strain evidence="1 2">PCH200</strain>
    </source>
</reference>
<organism evidence="1 2">
    <name type="scientific">Serinibacter arcticus</name>
    <dbReference type="NCBI Taxonomy" id="1655435"/>
    <lineage>
        <taxon>Bacteria</taxon>
        <taxon>Bacillati</taxon>
        <taxon>Actinomycetota</taxon>
        <taxon>Actinomycetes</taxon>
        <taxon>Micrococcales</taxon>
        <taxon>Beutenbergiaceae</taxon>
        <taxon>Serinibacter</taxon>
    </lineage>
</organism>
<evidence type="ECO:0000313" key="1">
    <source>
        <dbReference type="EMBL" id="PWD50694.1"/>
    </source>
</evidence>
<protein>
    <submittedName>
        <fullName evidence="1">Uncharacterized protein</fullName>
    </submittedName>
</protein>
<name>A0A2U1ZUN9_9MICO</name>
<dbReference type="OrthoDB" id="9871560at2"/>
<dbReference type="EMBL" id="PYHR01000002">
    <property type="protein sequence ID" value="PWD50694.1"/>
    <property type="molecule type" value="Genomic_DNA"/>
</dbReference>
<gene>
    <name evidence="1" type="ORF">C8046_08545</name>
</gene>
<evidence type="ECO:0000313" key="2">
    <source>
        <dbReference type="Proteomes" id="UP000245166"/>
    </source>
</evidence>
<dbReference type="AlphaFoldDB" id="A0A2U1ZUN9"/>
<keyword evidence="2" id="KW-1185">Reference proteome</keyword>
<accession>A0A2U1ZUN9</accession>